<feature type="domain" description="Peptidase M60" evidence="2">
    <location>
        <begin position="63"/>
        <end position="379"/>
    </location>
</feature>
<dbReference type="InterPro" id="IPR054816">
    <property type="entry name" value="Lipoprotein_mollicutes-type_CS"/>
</dbReference>
<keyword evidence="4" id="KW-1185">Reference proteome</keyword>
<dbReference type="SMART" id="SM01276">
    <property type="entry name" value="M60-like"/>
    <property type="match status" value="1"/>
</dbReference>
<evidence type="ECO:0000313" key="4">
    <source>
        <dbReference type="Proteomes" id="UP000031565"/>
    </source>
</evidence>
<dbReference type="PROSITE" id="PS51257">
    <property type="entry name" value="PROKAR_LIPOPROTEIN"/>
    <property type="match status" value="1"/>
</dbReference>
<protein>
    <recommendedName>
        <fullName evidence="2">Peptidase M60 domain-containing protein</fullName>
    </recommendedName>
</protein>
<feature type="signal peptide" evidence="1">
    <location>
        <begin position="1"/>
        <end position="22"/>
    </location>
</feature>
<comment type="caution">
    <text evidence="3">The sequence shown here is derived from an EMBL/GenBank/DDBJ whole genome shotgun (WGS) entry which is preliminary data.</text>
</comment>
<dbReference type="Pfam" id="PF13402">
    <property type="entry name" value="Peptidase_M60"/>
    <property type="match status" value="1"/>
</dbReference>
<dbReference type="EMBL" id="JTLV02000001">
    <property type="protein sequence ID" value="PQM31050.1"/>
    <property type="molecule type" value="Genomic_DNA"/>
</dbReference>
<gene>
    <name evidence="3" type="ORF">SMSRO_SF008480</name>
</gene>
<dbReference type="NCBIfam" id="NF038029">
    <property type="entry name" value="LP_plasma"/>
    <property type="match status" value="1"/>
</dbReference>
<feature type="chain" id="PRO_5015144879" description="Peptidase M60 domain-containing protein" evidence="1">
    <location>
        <begin position="23"/>
        <end position="475"/>
    </location>
</feature>
<dbReference type="STRING" id="2138.SMSRO_v1c08150"/>
<dbReference type="OrthoDB" id="197688at2"/>
<reference evidence="3 4" key="1">
    <citation type="journal article" date="2015" name="MBio">
        <title>Genome sequence of the Drosophila melanogaster male-killing Spiroplasma strain MSRO endosymbiont.</title>
        <authorList>
            <person name="Paredes J.C."/>
            <person name="Herren J.K."/>
            <person name="Schupfer F."/>
            <person name="Marin R."/>
            <person name="Claverol S."/>
            <person name="Kuo C.H."/>
            <person name="Lemaitre B."/>
            <person name="Beven L."/>
        </authorList>
    </citation>
    <scope>NUCLEOTIDE SEQUENCE [LARGE SCALE GENOMIC DNA]</scope>
    <source>
        <strain evidence="3 4">MSRO</strain>
    </source>
</reference>
<dbReference type="Gene3D" id="2.60.120.1250">
    <property type="entry name" value="Peptidase M60, enhancin-like domain 1"/>
    <property type="match status" value="1"/>
</dbReference>
<dbReference type="PROSITE" id="PS51723">
    <property type="entry name" value="PEPTIDASE_M60"/>
    <property type="match status" value="1"/>
</dbReference>
<dbReference type="Proteomes" id="UP000031565">
    <property type="component" value="Unassembled WGS sequence"/>
</dbReference>
<dbReference type="Gene3D" id="1.10.390.30">
    <property type="entry name" value="Peptidase M60, enhancin-like domain 3"/>
    <property type="match status" value="1"/>
</dbReference>
<proteinExistence type="predicted"/>
<name>A0A2P6FC84_9MOLU</name>
<dbReference type="InterPro" id="IPR042279">
    <property type="entry name" value="Pep_M60_3"/>
</dbReference>
<dbReference type="Gene3D" id="3.40.390.80">
    <property type="entry name" value="Peptidase M60, enhancin-like domain 2"/>
    <property type="match status" value="1"/>
</dbReference>
<dbReference type="RefSeq" id="WP_040093194.1">
    <property type="nucleotide sequence ID" value="NZ_CM020866.1"/>
</dbReference>
<evidence type="ECO:0000313" key="3">
    <source>
        <dbReference type="EMBL" id="PQM31050.1"/>
    </source>
</evidence>
<keyword evidence="1" id="KW-0732">Signal</keyword>
<organism evidence="3 4">
    <name type="scientific">Spiroplasma poulsonii</name>
    <dbReference type="NCBI Taxonomy" id="2138"/>
    <lineage>
        <taxon>Bacteria</taxon>
        <taxon>Bacillati</taxon>
        <taxon>Mycoplasmatota</taxon>
        <taxon>Mollicutes</taxon>
        <taxon>Entomoplasmatales</taxon>
        <taxon>Spiroplasmataceae</taxon>
        <taxon>Spiroplasma</taxon>
    </lineage>
</organism>
<sequence length="475" mass="54918">MKKLLSLLSTVVIIGTSTTSLISCFDTNNEETSELITAKINQNKQLLTSDEMRKRENRNLRHSEFKPTGYFLKKDVTYEITLNRKGTDDEKENVKLSIGQWGQYANPMIKQNDNTFSNYEITDKKFLLTAKNSGLFYVADNNQTDLQIIDIHTNNLEDIIKIPTFKVNETSQSEFKKQVNATKSPFVEFVSEHYFATMQTDMIKNEVINSRLEDNYINAFVAGWDYWWRMTNKFWGLNKEDPGINHKYLQYIHIANADESAGYANATAGRVMFPNSSNAGKELFFSIKDQGALWHESAHTYTAAQYTFSNTGETRAEVSKVYVQQSLGVKPKVFEFQDVVTKYLNQPDEDKHFLDMKEDYGNNTSTKVSMFWQLNMAFGNNFYMLVNQKYREINNGQDPDVDPRFQTDEQKVQGFIKTTSQVSGYNLGVFFLLWGLKATEATRNEIKNLKPLTKQIWNNIVEEDTWKNPIVQEIL</sequence>
<evidence type="ECO:0000259" key="2">
    <source>
        <dbReference type="PROSITE" id="PS51723"/>
    </source>
</evidence>
<evidence type="ECO:0000256" key="1">
    <source>
        <dbReference type="SAM" id="SignalP"/>
    </source>
</evidence>
<dbReference type="InterPro" id="IPR031161">
    <property type="entry name" value="Peptidase_M60_dom"/>
</dbReference>
<accession>A0A2P6FC84</accession>
<dbReference type="AlphaFoldDB" id="A0A2P6FC84"/>